<dbReference type="STRING" id="1051890.A0A3N4LCT9"/>
<protein>
    <recommendedName>
        <fullName evidence="10">Holocytochrome c-type synthase</fullName>
        <ecNumber evidence="10">4.4.1.17</ecNumber>
    </recommendedName>
</protein>
<feature type="region of interest" description="Disordered" evidence="11">
    <location>
        <begin position="14"/>
        <end position="65"/>
    </location>
</feature>
<feature type="compositionally biased region" description="Low complexity" evidence="11">
    <location>
        <begin position="14"/>
        <end position="25"/>
    </location>
</feature>
<keyword evidence="5 10" id="KW-0999">Mitochondrion inner membrane</keyword>
<evidence type="ECO:0000256" key="2">
    <source>
        <dbReference type="ARBA" id="ARBA00007255"/>
    </source>
</evidence>
<dbReference type="AlphaFoldDB" id="A0A3N4LCT9"/>
<keyword evidence="4 10" id="KW-0479">Metal-binding</keyword>
<evidence type="ECO:0000256" key="3">
    <source>
        <dbReference type="ARBA" id="ARBA00022617"/>
    </source>
</evidence>
<dbReference type="EMBL" id="ML121568">
    <property type="protein sequence ID" value="RPB20690.1"/>
    <property type="molecule type" value="Genomic_DNA"/>
</dbReference>
<evidence type="ECO:0000256" key="7">
    <source>
        <dbReference type="ARBA" id="ARBA00023128"/>
    </source>
</evidence>
<name>A0A3N4LCT9_9PEZI</name>
<dbReference type="FunCoup" id="A0A3N4LCT9">
    <property type="interactions" value="334"/>
</dbReference>
<feature type="compositionally biased region" description="Basic and acidic residues" evidence="11">
    <location>
        <begin position="48"/>
        <end position="60"/>
    </location>
</feature>
<keyword evidence="7 10" id="KW-0496">Mitochondrion</keyword>
<organism evidence="12 13">
    <name type="scientific">Terfezia boudieri ATCC MYA-4762</name>
    <dbReference type="NCBI Taxonomy" id="1051890"/>
    <lineage>
        <taxon>Eukaryota</taxon>
        <taxon>Fungi</taxon>
        <taxon>Dikarya</taxon>
        <taxon>Ascomycota</taxon>
        <taxon>Pezizomycotina</taxon>
        <taxon>Pezizomycetes</taxon>
        <taxon>Pezizales</taxon>
        <taxon>Pezizaceae</taxon>
        <taxon>Terfezia</taxon>
    </lineage>
</organism>
<sequence>MGWFWADPVPWAAAAAEKPAQRTPAGHPPPSCPMHQSSTPTPPPPWERPMHNYKSDDDHGSSTAYTNTLNPFNLMPNLPSYPIHTDQSVPLPLQRTVSSIPKGATPDAGNWEYPSPQQMYNAMRRKGYVESNPGEAASIVNMVEVHNFLNEGAWGEILGWEREFGTGEGWLGAAKRRFQNGGVPPEEDEYQGTFFSPSESSSSTSGADPRLLRFQGRSQEPTPKARILQLVARFAPNSRFATPPPFDRHDWYVQRSTAASGEKGEEVRYVIDYYAGDPEPTGEPVFYLDVRPALDRPGAVMERAVRWGGEVWWKASGAVVRERERRERERRERMEQRQ</sequence>
<feature type="region of interest" description="Disordered" evidence="11">
    <location>
        <begin position="182"/>
        <end position="209"/>
    </location>
</feature>
<comment type="catalytic activity">
    <reaction evidence="10">
        <text>holo-[cytochrome c] = apo-[cytochrome c] + heme b</text>
        <dbReference type="Rhea" id="RHEA:22648"/>
        <dbReference type="Rhea" id="RHEA-COMP:10725"/>
        <dbReference type="Rhea" id="RHEA-COMP:10726"/>
        <dbReference type="ChEBI" id="CHEBI:29950"/>
        <dbReference type="ChEBI" id="CHEBI:60344"/>
        <dbReference type="ChEBI" id="CHEBI:83739"/>
        <dbReference type="EC" id="4.4.1.17"/>
    </reaction>
</comment>
<comment type="function">
    <text evidence="10">Lyase that catalyzes the covalent linking of the heme group to the cytochrome C apoprotein to produce the mature functional cytochrome.</text>
</comment>
<proteinExistence type="inferred from homology"/>
<keyword evidence="3 10" id="KW-0349">Heme</keyword>
<dbReference type="InParanoid" id="A0A3N4LCT9"/>
<evidence type="ECO:0000256" key="4">
    <source>
        <dbReference type="ARBA" id="ARBA00022723"/>
    </source>
</evidence>
<comment type="subcellular location">
    <subcellularLocation>
        <location evidence="1 10">Mitochondrion inner membrane</location>
    </subcellularLocation>
</comment>
<gene>
    <name evidence="12" type="ORF">L211DRAFT_858643</name>
</gene>
<keyword evidence="6 10" id="KW-0408">Iron</keyword>
<evidence type="ECO:0000313" key="13">
    <source>
        <dbReference type="Proteomes" id="UP000267821"/>
    </source>
</evidence>
<dbReference type="GO" id="GO:0005743">
    <property type="term" value="C:mitochondrial inner membrane"/>
    <property type="evidence" value="ECO:0007669"/>
    <property type="project" value="UniProtKB-SubCell"/>
</dbReference>
<keyword evidence="8 10" id="KW-0472">Membrane</keyword>
<evidence type="ECO:0000256" key="1">
    <source>
        <dbReference type="ARBA" id="ARBA00004273"/>
    </source>
</evidence>
<dbReference type="OrthoDB" id="1158011at2759"/>
<evidence type="ECO:0000256" key="9">
    <source>
        <dbReference type="ARBA" id="ARBA00023239"/>
    </source>
</evidence>
<keyword evidence="9 10" id="KW-0456">Lyase</keyword>
<keyword evidence="13" id="KW-1185">Reference proteome</keyword>
<evidence type="ECO:0000256" key="5">
    <source>
        <dbReference type="ARBA" id="ARBA00022792"/>
    </source>
</evidence>
<evidence type="ECO:0000313" key="12">
    <source>
        <dbReference type="EMBL" id="RPB20690.1"/>
    </source>
</evidence>
<dbReference type="PROSITE" id="PS00822">
    <property type="entry name" value="CYTO_HEME_LYASE_2"/>
    <property type="match status" value="1"/>
</dbReference>
<dbReference type="PANTHER" id="PTHR12743">
    <property type="entry name" value="CYTOCHROME C1 HEME LYASE"/>
    <property type="match status" value="1"/>
</dbReference>
<dbReference type="InterPro" id="IPR000511">
    <property type="entry name" value="Holocyt_c/c1_synthase"/>
</dbReference>
<evidence type="ECO:0000256" key="8">
    <source>
        <dbReference type="ARBA" id="ARBA00023136"/>
    </source>
</evidence>
<dbReference type="Proteomes" id="UP000267821">
    <property type="component" value="Unassembled WGS sequence"/>
</dbReference>
<dbReference type="GO" id="GO:0004408">
    <property type="term" value="F:holocytochrome-c synthase activity"/>
    <property type="evidence" value="ECO:0007669"/>
    <property type="project" value="UniProtKB-EC"/>
</dbReference>
<evidence type="ECO:0000256" key="10">
    <source>
        <dbReference type="RuleBase" id="RU363130"/>
    </source>
</evidence>
<dbReference type="Pfam" id="PF01265">
    <property type="entry name" value="Cyto_heme_lyase"/>
    <property type="match status" value="1"/>
</dbReference>
<feature type="compositionally biased region" description="Low complexity" evidence="11">
    <location>
        <begin position="196"/>
        <end position="205"/>
    </location>
</feature>
<comment type="similarity">
    <text evidence="2 10">Belongs to the cytochrome c-type heme lyase family.</text>
</comment>
<evidence type="ECO:0000256" key="6">
    <source>
        <dbReference type="ARBA" id="ARBA00023004"/>
    </source>
</evidence>
<dbReference type="GO" id="GO:0046872">
    <property type="term" value="F:metal ion binding"/>
    <property type="evidence" value="ECO:0007669"/>
    <property type="project" value="UniProtKB-KW"/>
</dbReference>
<reference evidence="12 13" key="1">
    <citation type="journal article" date="2018" name="Nat. Ecol. Evol.">
        <title>Pezizomycetes genomes reveal the molecular basis of ectomycorrhizal truffle lifestyle.</title>
        <authorList>
            <person name="Murat C."/>
            <person name="Payen T."/>
            <person name="Noel B."/>
            <person name="Kuo A."/>
            <person name="Morin E."/>
            <person name="Chen J."/>
            <person name="Kohler A."/>
            <person name="Krizsan K."/>
            <person name="Balestrini R."/>
            <person name="Da Silva C."/>
            <person name="Montanini B."/>
            <person name="Hainaut M."/>
            <person name="Levati E."/>
            <person name="Barry K.W."/>
            <person name="Belfiori B."/>
            <person name="Cichocki N."/>
            <person name="Clum A."/>
            <person name="Dockter R.B."/>
            <person name="Fauchery L."/>
            <person name="Guy J."/>
            <person name="Iotti M."/>
            <person name="Le Tacon F."/>
            <person name="Lindquist E.A."/>
            <person name="Lipzen A."/>
            <person name="Malagnac F."/>
            <person name="Mello A."/>
            <person name="Molinier V."/>
            <person name="Miyauchi S."/>
            <person name="Poulain J."/>
            <person name="Riccioni C."/>
            <person name="Rubini A."/>
            <person name="Sitrit Y."/>
            <person name="Splivallo R."/>
            <person name="Traeger S."/>
            <person name="Wang M."/>
            <person name="Zifcakova L."/>
            <person name="Wipf D."/>
            <person name="Zambonelli A."/>
            <person name="Paolocci F."/>
            <person name="Nowrousian M."/>
            <person name="Ottonello S."/>
            <person name="Baldrian P."/>
            <person name="Spatafora J.W."/>
            <person name="Henrissat B."/>
            <person name="Nagy L.G."/>
            <person name="Aury J.M."/>
            <person name="Wincker P."/>
            <person name="Grigoriev I.V."/>
            <person name="Bonfante P."/>
            <person name="Martin F.M."/>
        </authorList>
    </citation>
    <scope>NUCLEOTIDE SEQUENCE [LARGE SCALE GENOMIC DNA]</scope>
    <source>
        <strain evidence="12 13">ATCC MYA-4762</strain>
    </source>
</reference>
<accession>A0A3N4LCT9</accession>
<dbReference type="PANTHER" id="PTHR12743:SF3">
    <property type="entry name" value="HOLOCYTOCHROME-C SYNTHASE"/>
    <property type="match status" value="1"/>
</dbReference>
<evidence type="ECO:0000256" key="11">
    <source>
        <dbReference type="SAM" id="MobiDB-lite"/>
    </source>
</evidence>
<dbReference type="EC" id="4.4.1.17" evidence="10"/>